<name>A0A518DI34_9BACT</name>
<feature type="region of interest" description="Disordered" evidence="1">
    <location>
        <begin position="1"/>
        <end position="20"/>
    </location>
</feature>
<keyword evidence="2" id="KW-1133">Transmembrane helix</keyword>
<dbReference type="RefSeq" id="WP_145290941.1">
    <property type="nucleotide sequence ID" value="NZ_CP036291.1"/>
</dbReference>
<proteinExistence type="predicted"/>
<evidence type="ECO:0000256" key="2">
    <source>
        <dbReference type="SAM" id="Phobius"/>
    </source>
</evidence>
<dbReference type="KEGG" id="pnd:Pla175_45430"/>
<keyword evidence="2" id="KW-0812">Transmembrane</keyword>
<dbReference type="AlphaFoldDB" id="A0A518DI34"/>
<dbReference type="EMBL" id="CP036291">
    <property type="protein sequence ID" value="QDU91124.1"/>
    <property type="molecule type" value="Genomic_DNA"/>
</dbReference>
<protein>
    <submittedName>
        <fullName evidence="3">Uncharacterized protein</fullName>
    </submittedName>
</protein>
<reference evidence="3 4" key="1">
    <citation type="submission" date="2019-02" db="EMBL/GenBank/DDBJ databases">
        <title>Deep-cultivation of Planctomycetes and their phenomic and genomic characterization uncovers novel biology.</title>
        <authorList>
            <person name="Wiegand S."/>
            <person name="Jogler M."/>
            <person name="Boedeker C."/>
            <person name="Pinto D."/>
            <person name="Vollmers J."/>
            <person name="Rivas-Marin E."/>
            <person name="Kohn T."/>
            <person name="Peeters S.H."/>
            <person name="Heuer A."/>
            <person name="Rast P."/>
            <person name="Oberbeckmann S."/>
            <person name="Bunk B."/>
            <person name="Jeske O."/>
            <person name="Meyerdierks A."/>
            <person name="Storesund J.E."/>
            <person name="Kallscheuer N."/>
            <person name="Luecker S."/>
            <person name="Lage O.M."/>
            <person name="Pohl T."/>
            <person name="Merkel B.J."/>
            <person name="Hornburger P."/>
            <person name="Mueller R.-W."/>
            <person name="Bruemmer F."/>
            <person name="Labrenz M."/>
            <person name="Spormann A.M."/>
            <person name="Op den Camp H."/>
            <person name="Overmann J."/>
            <person name="Amann R."/>
            <person name="Jetten M.S.M."/>
            <person name="Mascher T."/>
            <person name="Medema M.H."/>
            <person name="Devos D.P."/>
            <person name="Kaster A.-K."/>
            <person name="Ovreas L."/>
            <person name="Rohde M."/>
            <person name="Galperin M.Y."/>
            <person name="Jogler C."/>
        </authorList>
    </citation>
    <scope>NUCLEOTIDE SEQUENCE [LARGE SCALE GENOMIC DNA]</scope>
    <source>
        <strain evidence="3 4">Pla175</strain>
    </source>
</reference>
<keyword evidence="2" id="KW-0472">Membrane</keyword>
<organism evidence="3 4">
    <name type="scientific">Pirellulimonas nuda</name>
    <dbReference type="NCBI Taxonomy" id="2528009"/>
    <lineage>
        <taxon>Bacteria</taxon>
        <taxon>Pseudomonadati</taxon>
        <taxon>Planctomycetota</taxon>
        <taxon>Planctomycetia</taxon>
        <taxon>Pirellulales</taxon>
        <taxon>Lacipirellulaceae</taxon>
        <taxon>Pirellulimonas</taxon>
    </lineage>
</organism>
<evidence type="ECO:0000313" key="3">
    <source>
        <dbReference type="EMBL" id="QDU91124.1"/>
    </source>
</evidence>
<accession>A0A518DI34</accession>
<evidence type="ECO:0000256" key="1">
    <source>
        <dbReference type="SAM" id="MobiDB-lite"/>
    </source>
</evidence>
<dbReference type="Proteomes" id="UP000317429">
    <property type="component" value="Chromosome"/>
</dbReference>
<gene>
    <name evidence="3" type="ORF">Pla175_45430</name>
</gene>
<sequence>MDLDDMVREAQEAEARKPPESVELRDLFPRRLTPKAKKPNKLHLWLVTIIVGSLSVGVLAALSNHAPNKTQPSSTSQSELSLRRLIVDGAGDDFLALSDRDRMRLCLMIEEAVGKHSGWQYQAFLMTFYGNARRDDRADLMGWRIKEVAAAAASMEMRD</sequence>
<evidence type="ECO:0000313" key="4">
    <source>
        <dbReference type="Proteomes" id="UP000317429"/>
    </source>
</evidence>
<feature type="transmembrane region" description="Helical" evidence="2">
    <location>
        <begin position="42"/>
        <end position="62"/>
    </location>
</feature>
<keyword evidence="4" id="KW-1185">Reference proteome</keyword>